<evidence type="ECO:0008006" key="3">
    <source>
        <dbReference type="Google" id="ProtNLM"/>
    </source>
</evidence>
<dbReference type="InterPro" id="IPR056955">
    <property type="entry name" value="ORC-CDC6-like"/>
</dbReference>
<protein>
    <recommendedName>
        <fullName evidence="3">Zinc ribbon domain-containing protein</fullName>
    </recommendedName>
</protein>
<accession>A0ABX4BR28</accession>
<dbReference type="Proteomes" id="UP000198382">
    <property type="component" value="Unassembled WGS sequence"/>
</dbReference>
<gene>
    <name evidence="1" type="ORF">B0A65_12030</name>
</gene>
<dbReference type="Pfam" id="PF24389">
    <property type="entry name" value="ORC-CDC6-like"/>
    <property type="match status" value="1"/>
</dbReference>
<comment type="caution">
    <text evidence="1">The sequence shown here is derived from an EMBL/GenBank/DDBJ whole genome shotgun (WGS) entry which is preliminary data.</text>
</comment>
<sequence>MDFDKKELEERSDYLDYDQVVDWFVTDNYFENIQRKLLGTGAKLLIGPRGTGKTHQMLISHINCISDGNKPVSLYVSFNRYYHLEPLMSRASNAIKIFNTWVLSKIVLSMYEFSEKANIDISALMRDPGLAKNKLEIFIGKAEKGLFRFEDESLLEILNVSYVKNLIEDLIIGSGRKRAILLLDDAALTLTPEFLVDFFEIFIGLKSPNISPKASVYPGTTEYGSKFHLGHDAEKVECWINVTDDMFSYSTFMNEVINKRLSETIKDIDSEIVEIFKYASFGIPRAFIFLIRSYIQSNKSTRQSKFNEVIDQHSNLIKIEYLSLKKKIPQFSNIIEVGNNFFDAIISDISIINKELVGTRNIIIGIEEHTNNMAERMTQFLNEAGLLYKHSSSVSHGHNREYIRYTPHLLFLLKAKAFSSGRGFDTKKILEQLLSPEKKHPVRRKLDTLLSPQDIHDLKLNLPPCTNCGTVRIQDDQRFCHKCGFELVNNSAFESCMELDVNAIPFTKFQLQVVKEANFKKIKDFYSVQNPVSELRKVKLVGVYRSQEILKRVLSIVDEFLT</sequence>
<name>A0ABX4BR28_FLAFR</name>
<evidence type="ECO:0000313" key="2">
    <source>
        <dbReference type="Proteomes" id="UP000198382"/>
    </source>
</evidence>
<dbReference type="RefSeq" id="WP_074661119.1">
    <property type="nucleotide sequence ID" value="NZ_MUGV01000019.1"/>
</dbReference>
<evidence type="ECO:0000313" key="1">
    <source>
        <dbReference type="EMBL" id="OXA78911.1"/>
    </source>
</evidence>
<organism evidence="1 2">
    <name type="scientific">Flavobacterium frigidimaris</name>
    <dbReference type="NCBI Taxonomy" id="262320"/>
    <lineage>
        <taxon>Bacteria</taxon>
        <taxon>Pseudomonadati</taxon>
        <taxon>Bacteroidota</taxon>
        <taxon>Flavobacteriia</taxon>
        <taxon>Flavobacteriales</taxon>
        <taxon>Flavobacteriaceae</taxon>
        <taxon>Flavobacterium</taxon>
    </lineage>
</organism>
<proteinExistence type="predicted"/>
<dbReference type="EMBL" id="MUGV01000019">
    <property type="protein sequence ID" value="OXA78911.1"/>
    <property type="molecule type" value="Genomic_DNA"/>
</dbReference>
<reference evidence="1 2" key="1">
    <citation type="submission" date="2016-11" db="EMBL/GenBank/DDBJ databases">
        <title>Whole genomes of Flavobacteriaceae.</title>
        <authorList>
            <person name="Stine C."/>
            <person name="Li C."/>
            <person name="Tadesse D."/>
        </authorList>
    </citation>
    <scope>NUCLEOTIDE SEQUENCE [LARGE SCALE GENOMIC DNA]</scope>
    <source>
        <strain evidence="1 2">DSM 15937</strain>
    </source>
</reference>
<keyword evidence="2" id="KW-1185">Reference proteome</keyword>